<proteinExistence type="predicted"/>
<evidence type="ECO:0000313" key="2">
    <source>
        <dbReference type="Proteomes" id="UP001233999"/>
    </source>
</evidence>
<keyword evidence="2" id="KW-1185">Reference proteome</keyword>
<protein>
    <submittedName>
        <fullName evidence="1">Uncharacterized protein</fullName>
    </submittedName>
</protein>
<dbReference type="EMBL" id="JASPKZ010010695">
    <property type="protein sequence ID" value="KAJ9573571.1"/>
    <property type="molecule type" value="Genomic_DNA"/>
</dbReference>
<reference evidence="1" key="2">
    <citation type="submission" date="2023-05" db="EMBL/GenBank/DDBJ databases">
        <authorList>
            <person name="Fouks B."/>
        </authorList>
    </citation>
    <scope>NUCLEOTIDE SEQUENCE</scope>
    <source>
        <strain evidence="1">Stay&amp;Tobe</strain>
        <tissue evidence="1">Testes</tissue>
    </source>
</reference>
<sequence>MREIVHLQAGQCGNQIGAKKISISYQPGCQPCVTAPLPPDGNLDQFNLDPPGLDLPDCSGQRHKFSMTYFPLKVQTPSAQSDSGKHLHLHDLSRDRLRTMVLWIPCNKSL</sequence>
<reference evidence="1" key="1">
    <citation type="journal article" date="2023" name="IScience">
        <title>Live-bearing cockroach genome reveals convergent evolutionary mechanisms linked to viviparity in insects and beyond.</title>
        <authorList>
            <person name="Fouks B."/>
            <person name="Harrison M.C."/>
            <person name="Mikhailova A.A."/>
            <person name="Marchal E."/>
            <person name="English S."/>
            <person name="Carruthers M."/>
            <person name="Jennings E.C."/>
            <person name="Chiamaka E.L."/>
            <person name="Frigard R.A."/>
            <person name="Pippel M."/>
            <person name="Attardo G.M."/>
            <person name="Benoit J.B."/>
            <person name="Bornberg-Bauer E."/>
            <person name="Tobe S.S."/>
        </authorList>
    </citation>
    <scope>NUCLEOTIDE SEQUENCE</scope>
    <source>
        <strain evidence="1">Stay&amp;Tobe</strain>
    </source>
</reference>
<dbReference type="SUPFAM" id="SSF52490">
    <property type="entry name" value="Tubulin nucleotide-binding domain-like"/>
    <property type="match status" value="1"/>
</dbReference>
<dbReference type="PROSITE" id="PS00228">
    <property type="entry name" value="TUBULIN_B_AUTOREG"/>
    <property type="match status" value="1"/>
</dbReference>
<feature type="non-terminal residue" evidence="1">
    <location>
        <position position="1"/>
    </location>
</feature>
<organism evidence="1 2">
    <name type="scientific">Diploptera punctata</name>
    <name type="common">Pacific beetle cockroach</name>
    <dbReference type="NCBI Taxonomy" id="6984"/>
    <lineage>
        <taxon>Eukaryota</taxon>
        <taxon>Metazoa</taxon>
        <taxon>Ecdysozoa</taxon>
        <taxon>Arthropoda</taxon>
        <taxon>Hexapoda</taxon>
        <taxon>Insecta</taxon>
        <taxon>Pterygota</taxon>
        <taxon>Neoptera</taxon>
        <taxon>Polyneoptera</taxon>
        <taxon>Dictyoptera</taxon>
        <taxon>Blattodea</taxon>
        <taxon>Blaberoidea</taxon>
        <taxon>Blaberidae</taxon>
        <taxon>Diplopterinae</taxon>
        <taxon>Diploptera</taxon>
    </lineage>
</organism>
<dbReference type="Gene3D" id="3.40.50.1440">
    <property type="entry name" value="Tubulin/FtsZ, GTPase domain"/>
    <property type="match status" value="1"/>
</dbReference>
<evidence type="ECO:0000313" key="1">
    <source>
        <dbReference type="EMBL" id="KAJ9573571.1"/>
    </source>
</evidence>
<gene>
    <name evidence="1" type="ORF">L9F63_009056</name>
</gene>
<name>A0AAD7Z4D4_DIPPU</name>
<dbReference type="InterPro" id="IPR013838">
    <property type="entry name" value="Beta-tubulin_BS"/>
</dbReference>
<dbReference type="AlphaFoldDB" id="A0AAD7Z4D4"/>
<dbReference type="InterPro" id="IPR036525">
    <property type="entry name" value="Tubulin/FtsZ_GTPase_sf"/>
</dbReference>
<accession>A0AAD7Z4D4</accession>
<comment type="caution">
    <text evidence="1">The sequence shown here is derived from an EMBL/GenBank/DDBJ whole genome shotgun (WGS) entry which is preliminary data.</text>
</comment>
<dbReference type="Proteomes" id="UP001233999">
    <property type="component" value="Unassembled WGS sequence"/>
</dbReference>